<sequence>MHHTSQIKPHVPFHGLMHILL</sequence>
<proteinExistence type="predicted"/>
<reference evidence="1" key="2">
    <citation type="journal article" date="2015" name="Data Brief">
        <title>Shoot transcriptome of the giant reed, Arundo donax.</title>
        <authorList>
            <person name="Barrero R.A."/>
            <person name="Guerrero F.D."/>
            <person name="Moolhuijzen P."/>
            <person name="Goolsby J.A."/>
            <person name="Tidwell J."/>
            <person name="Bellgard S.E."/>
            <person name="Bellgard M.I."/>
        </authorList>
    </citation>
    <scope>NUCLEOTIDE SEQUENCE</scope>
    <source>
        <tissue evidence="1">Shoot tissue taken approximately 20 cm above the soil surface</tissue>
    </source>
</reference>
<accession>A0A0A9AU42</accession>
<name>A0A0A9AU42_ARUDO</name>
<reference evidence="1" key="1">
    <citation type="submission" date="2014-09" db="EMBL/GenBank/DDBJ databases">
        <authorList>
            <person name="Magalhaes I.L.F."/>
            <person name="Oliveira U."/>
            <person name="Santos F.R."/>
            <person name="Vidigal T.H.D.A."/>
            <person name="Brescovit A.D."/>
            <person name="Santos A.J."/>
        </authorList>
    </citation>
    <scope>NUCLEOTIDE SEQUENCE</scope>
    <source>
        <tissue evidence="1">Shoot tissue taken approximately 20 cm above the soil surface</tissue>
    </source>
</reference>
<protein>
    <submittedName>
        <fullName evidence="1">Uncharacterized protein</fullName>
    </submittedName>
</protein>
<dbReference type="AlphaFoldDB" id="A0A0A9AU42"/>
<organism evidence="1">
    <name type="scientific">Arundo donax</name>
    <name type="common">Giant reed</name>
    <name type="synonym">Donax arundinaceus</name>
    <dbReference type="NCBI Taxonomy" id="35708"/>
    <lineage>
        <taxon>Eukaryota</taxon>
        <taxon>Viridiplantae</taxon>
        <taxon>Streptophyta</taxon>
        <taxon>Embryophyta</taxon>
        <taxon>Tracheophyta</taxon>
        <taxon>Spermatophyta</taxon>
        <taxon>Magnoliopsida</taxon>
        <taxon>Liliopsida</taxon>
        <taxon>Poales</taxon>
        <taxon>Poaceae</taxon>
        <taxon>PACMAD clade</taxon>
        <taxon>Arundinoideae</taxon>
        <taxon>Arundineae</taxon>
        <taxon>Arundo</taxon>
    </lineage>
</organism>
<dbReference type="EMBL" id="GBRH01243289">
    <property type="protein sequence ID" value="JAD54606.1"/>
    <property type="molecule type" value="Transcribed_RNA"/>
</dbReference>
<evidence type="ECO:0000313" key="1">
    <source>
        <dbReference type="EMBL" id="JAD54606.1"/>
    </source>
</evidence>